<name>A0A174ZEV1_9FIRM</name>
<organism evidence="3 4">
    <name type="scientific">Lachnospira eligens</name>
    <dbReference type="NCBI Taxonomy" id="39485"/>
    <lineage>
        <taxon>Bacteria</taxon>
        <taxon>Bacillati</taxon>
        <taxon>Bacillota</taxon>
        <taxon>Clostridia</taxon>
        <taxon>Lachnospirales</taxon>
        <taxon>Lachnospiraceae</taxon>
        <taxon>Lachnospira</taxon>
    </lineage>
</organism>
<evidence type="ECO:0000256" key="1">
    <source>
        <dbReference type="ARBA" id="ARBA00006226"/>
    </source>
</evidence>
<evidence type="ECO:0000313" key="3">
    <source>
        <dbReference type="EMBL" id="CUQ83429.1"/>
    </source>
</evidence>
<protein>
    <submittedName>
        <fullName evidence="3">Addiction module toxin, RelE/StbE family</fullName>
    </submittedName>
</protein>
<reference evidence="3 4" key="1">
    <citation type="submission" date="2015-09" db="EMBL/GenBank/DDBJ databases">
        <authorList>
            <consortium name="Pathogen Informatics"/>
        </authorList>
    </citation>
    <scope>NUCLEOTIDE SEQUENCE [LARGE SCALE GENOMIC DNA]</scope>
    <source>
        <strain evidence="3 4">2789STDY5834878</strain>
    </source>
</reference>
<dbReference type="PANTHER" id="PTHR33755">
    <property type="entry name" value="TOXIN PARE1-RELATED"/>
    <property type="match status" value="1"/>
</dbReference>
<dbReference type="Gene3D" id="3.30.2310.20">
    <property type="entry name" value="RelE-like"/>
    <property type="match status" value="1"/>
</dbReference>
<accession>A0A174ZEV1</accession>
<dbReference type="RefSeq" id="WP_055286615.1">
    <property type="nucleotide sequence ID" value="NZ_CABIXW010000003.1"/>
</dbReference>
<comment type="similarity">
    <text evidence="1">Belongs to the RelE toxin family.</text>
</comment>
<dbReference type="InterPro" id="IPR051803">
    <property type="entry name" value="TA_system_RelE-like_toxin"/>
</dbReference>
<dbReference type="InterPro" id="IPR035093">
    <property type="entry name" value="RelE/ParE_toxin_dom_sf"/>
</dbReference>
<dbReference type="EMBL" id="CZBV01000003">
    <property type="protein sequence ID" value="CUQ83429.1"/>
    <property type="molecule type" value="Genomic_DNA"/>
</dbReference>
<proteinExistence type="inferred from homology"/>
<dbReference type="NCBIfam" id="TIGR02385">
    <property type="entry name" value="RelE_StbE"/>
    <property type="match status" value="1"/>
</dbReference>
<dbReference type="PANTHER" id="PTHR33755:SF6">
    <property type="entry name" value="PLASMID STABILIZATION SYSTEM PROTEIN"/>
    <property type="match status" value="1"/>
</dbReference>
<evidence type="ECO:0000313" key="4">
    <source>
        <dbReference type="Proteomes" id="UP000095780"/>
    </source>
</evidence>
<dbReference type="InterPro" id="IPR007712">
    <property type="entry name" value="RelE/ParE_toxin"/>
</dbReference>
<sequence>MMKLRINPLVAKDLKSIKDYIAEDNADKALETIQEIYRQFENIQQFPYIGADLSKRVSFKTDYKYVVWKDYVVLYKVGKEVVEIYRVVNRYQDITRIFV</sequence>
<keyword evidence="2" id="KW-1277">Toxin-antitoxin system</keyword>
<dbReference type="AlphaFoldDB" id="A0A174ZEV1"/>
<dbReference type="Pfam" id="PF05016">
    <property type="entry name" value="ParE_toxin"/>
    <property type="match status" value="1"/>
</dbReference>
<evidence type="ECO:0000256" key="2">
    <source>
        <dbReference type="ARBA" id="ARBA00022649"/>
    </source>
</evidence>
<dbReference type="Proteomes" id="UP000095780">
    <property type="component" value="Unassembled WGS sequence"/>
</dbReference>
<gene>
    <name evidence="3" type="ORF">ERS852492_01191</name>
</gene>